<proteinExistence type="predicted"/>
<comment type="caution">
    <text evidence="1">The sequence shown here is derived from an EMBL/GenBank/DDBJ whole genome shotgun (WGS) entry which is preliminary data.</text>
</comment>
<name>A0ACC2LEV2_PERAE</name>
<sequence length="251" mass="28234">MMKFLLGNTSIGLEINALNVDKLTVLDEVYLAQREAGFSELKQILGGKGAKRYSDLSLGLPTNFPLKLTKQDSKWLKRMEPSFLVLAVLVVSVTYIAILSPPGGFWQDDYLQPGSIQNHKAGDPIFWSKDRPRYYMFYFFNSFGFFSAFAIIAVIVGKHQASPTYLLRVLKYSTKVVVFSLTSSYGFSVCTIGSGWWMYTALTIAYVVFYLGALGGPNMKDSCFKILKRQRKGEVTQQSVVIHMTTDHQNP</sequence>
<accession>A0ACC2LEV2</accession>
<keyword evidence="2" id="KW-1185">Reference proteome</keyword>
<evidence type="ECO:0000313" key="2">
    <source>
        <dbReference type="Proteomes" id="UP001234297"/>
    </source>
</evidence>
<organism evidence="1 2">
    <name type="scientific">Persea americana</name>
    <name type="common">Avocado</name>
    <dbReference type="NCBI Taxonomy" id="3435"/>
    <lineage>
        <taxon>Eukaryota</taxon>
        <taxon>Viridiplantae</taxon>
        <taxon>Streptophyta</taxon>
        <taxon>Embryophyta</taxon>
        <taxon>Tracheophyta</taxon>
        <taxon>Spermatophyta</taxon>
        <taxon>Magnoliopsida</taxon>
        <taxon>Magnoliidae</taxon>
        <taxon>Laurales</taxon>
        <taxon>Lauraceae</taxon>
        <taxon>Persea</taxon>
    </lineage>
</organism>
<protein>
    <submittedName>
        <fullName evidence="1">Uncharacterized protein</fullName>
    </submittedName>
</protein>
<evidence type="ECO:0000313" key="1">
    <source>
        <dbReference type="EMBL" id="KAJ8631713.1"/>
    </source>
</evidence>
<dbReference type="EMBL" id="CM056815">
    <property type="protein sequence ID" value="KAJ8631713.1"/>
    <property type="molecule type" value="Genomic_DNA"/>
</dbReference>
<gene>
    <name evidence="1" type="ORF">MRB53_025036</name>
</gene>
<reference evidence="1 2" key="1">
    <citation type="journal article" date="2022" name="Hortic Res">
        <title>A haplotype resolved chromosomal level avocado genome allows analysis of novel avocado genes.</title>
        <authorList>
            <person name="Nath O."/>
            <person name="Fletcher S.J."/>
            <person name="Hayward A."/>
            <person name="Shaw L.M."/>
            <person name="Masouleh A.K."/>
            <person name="Furtado A."/>
            <person name="Henry R.J."/>
            <person name="Mitter N."/>
        </authorList>
    </citation>
    <scope>NUCLEOTIDE SEQUENCE [LARGE SCALE GENOMIC DNA]</scope>
    <source>
        <strain evidence="2">cv. Hass</strain>
    </source>
</reference>
<dbReference type="Proteomes" id="UP001234297">
    <property type="component" value="Chromosome 7"/>
</dbReference>